<name>A0AA88UDH3_9ASTE</name>
<comment type="caution">
    <text evidence="13">The sequence shown here is derived from an EMBL/GenBank/DDBJ whole genome shotgun (WGS) entry which is preliminary data.</text>
</comment>
<feature type="domain" description="Peptidase metallopeptidase" evidence="12">
    <location>
        <begin position="156"/>
        <end position="313"/>
    </location>
</feature>
<organism evidence="13 14">
    <name type="scientific">Escallonia rubra</name>
    <dbReference type="NCBI Taxonomy" id="112253"/>
    <lineage>
        <taxon>Eukaryota</taxon>
        <taxon>Viridiplantae</taxon>
        <taxon>Streptophyta</taxon>
        <taxon>Embryophyta</taxon>
        <taxon>Tracheophyta</taxon>
        <taxon>Spermatophyta</taxon>
        <taxon>Magnoliopsida</taxon>
        <taxon>eudicotyledons</taxon>
        <taxon>Gunneridae</taxon>
        <taxon>Pentapetalae</taxon>
        <taxon>asterids</taxon>
        <taxon>campanulids</taxon>
        <taxon>Escalloniales</taxon>
        <taxon>Escalloniaceae</taxon>
        <taxon>Escallonia</taxon>
    </lineage>
</organism>
<evidence type="ECO:0000256" key="5">
    <source>
        <dbReference type="ARBA" id="ARBA00022801"/>
    </source>
</evidence>
<evidence type="ECO:0000256" key="7">
    <source>
        <dbReference type="ARBA" id="ARBA00023049"/>
    </source>
</evidence>
<dbReference type="GO" id="GO:0006508">
    <property type="term" value="P:proteolysis"/>
    <property type="evidence" value="ECO:0007669"/>
    <property type="project" value="UniProtKB-KW"/>
</dbReference>
<dbReference type="AlphaFoldDB" id="A0AA88UDH3"/>
<evidence type="ECO:0000256" key="2">
    <source>
        <dbReference type="ARBA" id="ARBA00022670"/>
    </source>
</evidence>
<evidence type="ECO:0000256" key="4">
    <source>
        <dbReference type="ARBA" id="ARBA00022729"/>
    </source>
</evidence>
<evidence type="ECO:0000256" key="10">
    <source>
        <dbReference type="PIRSR" id="PIRSR621190-2"/>
    </source>
</evidence>
<keyword evidence="2" id="KW-0645">Protease</keyword>
<dbReference type="InterPro" id="IPR033739">
    <property type="entry name" value="M10A_MMP"/>
</dbReference>
<dbReference type="SUPFAM" id="SSF55486">
    <property type="entry name" value="Metalloproteases ('zincins'), catalytic domain"/>
    <property type="match status" value="2"/>
</dbReference>
<dbReference type="InterPro" id="IPR006026">
    <property type="entry name" value="Peptidase_Metallo"/>
</dbReference>
<keyword evidence="6" id="KW-0862">Zinc</keyword>
<dbReference type="GO" id="GO:0031012">
    <property type="term" value="C:extracellular matrix"/>
    <property type="evidence" value="ECO:0007669"/>
    <property type="project" value="InterPro"/>
</dbReference>
<protein>
    <recommendedName>
        <fullName evidence="12">Peptidase metallopeptidase domain-containing protein</fullName>
    </recommendedName>
</protein>
<keyword evidence="10" id="KW-0106">Calcium</keyword>
<dbReference type="GO" id="GO:0008270">
    <property type="term" value="F:zinc ion binding"/>
    <property type="evidence" value="ECO:0007669"/>
    <property type="project" value="InterPro"/>
</dbReference>
<keyword evidence="14" id="KW-1185">Reference proteome</keyword>
<accession>A0AA88UDH3</accession>
<dbReference type="Pfam" id="PF01471">
    <property type="entry name" value="PG_binding_1"/>
    <property type="match status" value="2"/>
</dbReference>
<dbReference type="InterPro" id="IPR001818">
    <property type="entry name" value="Pept_M10_metallopeptidase"/>
</dbReference>
<evidence type="ECO:0000256" key="1">
    <source>
        <dbReference type="ARBA" id="ARBA00009614"/>
    </source>
</evidence>
<reference evidence="13" key="1">
    <citation type="submission" date="2022-12" db="EMBL/GenBank/DDBJ databases">
        <title>Draft genome assemblies for two species of Escallonia (Escalloniales).</title>
        <authorList>
            <person name="Chanderbali A."/>
            <person name="Dervinis C."/>
            <person name="Anghel I."/>
            <person name="Soltis D."/>
            <person name="Soltis P."/>
            <person name="Zapata F."/>
        </authorList>
    </citation>
    <scope>NUCLEOTIDE SEQUENCE</scope>
    <source>
        <strain evidence="13">UCBG92.1500</strain>
        <tissue evidence="13">Leaf</tissue>
    </source>
</reference>
<dbReference type="InterPro" id="IPR002477">
    <property type="entry name" value="Peptidoglycan-bd-like"/>
</dbReference>
<dbReference type="InterPro" id="IPR036365">
    <property type="entry name" value="PGBD-like_sf"/>
</dbReference>
<evidence type="ECO:0000256" key="6">
    <source>
        <dbReference type="ARBA" id="ARBA00022833"/>
    </source>
</evidence>
<dbReference type="SUPFAM" id="SSF47090">
    <property type="entry name" value="PGBD-like"/>
    <property type="match status" value="2"/>
</dbReference>
<dbReference type="InterPro" id="IPR024079">
    <property type="entry name" value="MetalloPept_cat_dom_sf"/>
</dbReference>
<evidence type="ECO:0000256" key="9">
    <source>
        <dbReference type="ARBA" id="ARBA00023180"/>
    </source>
</evidence>
<dbReference type="EMBL" id="JAVXUO010001588">
    <property type="protein sequence ID" value="KAK2980804.1"/>
    <property type="molecule type" value="Genomic_DNA"/>
</dbReference>
<sequence length="570" mass="63138">MALQLFSCTFLLILLLPLLSLAKEDKAKGEKHSSPFEFLEHLQGCHKGEKVKGLNELKKYLEKFGYLNYPHSKNQTHAKDDDFDDLLEAAMKTYQLNYHLKPTGTLDAQTVSKMMMPRCGCADIVNGTNYMGRSRKGHRSPPGSFRTVSHYAFFGGNPRWPASKYHLTYGFLPGTNPNAMSPVARAFDAWASATHFSFSRSQDVASADIKIGFHSRDHGDGNPFDGPSGILAHAWAPQDGRFHYDADERWSVGPAPVAGEFDLQTVALHEIGHLLGLGHSEVVGAIMWSAIAPGSTKGLHEDDIQGIKHIEESQKGQTVKGLHQFKLYLKKFGRADDDEFDELLESALKQYQANYHLKATGKLDSATIKEMMLPRCGVADVVKGKNSIPTHKKRKLGIHTVSHYTFTNGMPKWDASKRRLTYRFKSAVQVVGLDDLRSACASAFKRWQDVSVFTFEEAPEGSAEADIEIGFYRGDHGDGSNFDGKFGTLAHAFPPENGHFHYDADESWSVNPQGDTEADLESVAVHEIGHLLGLGHSLDQSAIMFKGIPYGAIKRDLQPDDIQGIQALYS</sequence>
<keyword evidence="7" id="KW-0482">Metalloprotease</keyword>
<dbReference type="CDD" id="cd04278">
    <property type="entry name" value="ZnMc_MMP"/>
    <property type="match status" value="2"/>
</dbReference>
<proteinExistence type="inferred from homology"/>
<keyword evidence="4 11" id="KW-0732">Signal</keyword>
<dbReference type="Pfam" id="PF00413">
    <property type="entry name" value="Peptidase_M10"/>
    <property type="match status" value="2"/>
</dbReference>
<dbReference type="PANTHER" id="PTHR10201:SF268">
    <property type="entry name" value="PEPTIDASE METALLOPEPTIDASE DOMAIN-CONTAINING PROTEIN"/>
    <property type="match status" value="1"/>
</dbReference>
<evidence type="ECO:0000259" key="12">
    <source>
        <dbReference type="SMART" id="SM00235"/>
    </source>
</evidence>
<dbReference type="GO" id="GO:0030574">
    <property type="term" value="P:collagen catabolic process"/>
    <property type="evidence" value="ECO:0007669"/>
    <property type="project" value="TreeGrafter"/>
</dbReference>
<dbReference type="GO" id="GO:0030198">
    <property type="term" value="P:extracellular matrix organization"/>
    <property type="evidence" value="ECO:0007669"/>
    <property type="project" value="TreeGrafter"/>
</dbReference>
<evidence type="ECO:0000313" key="14">
    <source>
        <dbReference type="Proteomes" id="UP001187471"/>
    </source>
</evidence>
<feature type="binding site" evidence="10">
    <location>
        <position position="434"/>
    </location>
    <ligand>
        <name>Ca(2+)</name>
        <dbReference type="ChEBI" id="CHEBI:29108"/>
        <label>4</label>
    </ligand>
</feature>
<comment type="cofactor">
    <cofactor evidence="10">
        <name>Ca(2+)</name>
        <dbReference type="ChEBI" id="CHEBI:29108"/>
    </cofactor>
    <text evidence="10">Can bind about 5 Ca(2+) ions per subunit.</text>
</comment>
<evidence type="ECO:0000256" key="3">
    <source>
        <dbReference type="ARBA" id="ARBA00022723"/>
    </source>
</evidence>
<keyword evidence="5" id="KW-0378">Hydrolase</keyword>
<comment type="similarity">
    <text evidence="1">Belongs to the peptidase M10A family. Matrix metalloproteinases (MMPs) subfamily.</text>
</comment>
<keyword evidence="8" id="KW-0865">Zymogen</keyword>
<dbReference type="InterPro" id="IPR021190">
    <property type="entry name" value="Pept_M10A"/>
</dbReference>
<evidence type="ECO:0000256" key="11">
    <source>
        <dbReference type="SAM" id="SignalP"/>
    </source>
</evidence>
<keyword evidence="9" id="KW-0325">Glycoprotein</keyword>
<feature type="chain" id="PRO_5041727682" description="Peptidase metallopeptidase domain-containing protein" evidence="11">
    <location>
        <begin position="23"/>
        <end position="570"/>
    </location>
</feature>
<dbReference type="GO" id="GO:0004222">
    <property type="term" value="F:metalloendopeptidase activity"/>
    <property type="evidence" value="ECO:0007669"/>
    <property type="project" value="InterPro"/>
</dbReference>
<dbReference type="Proteomes" id="UP001187471">
    <property type="component" value="Unassembled WGS sequence"/>
</dbReference>
<dbReference type="PRINTS" id="PR00138">
    <property type="entry name" value="MATRIXIN"/>
</dbReference>
<gene>
    <name evidence="13" type="ORF">RJ640_029881</name>
</gene>
<dbReference type="PANTHER" id="PTHR10201">
    <property type="entry name" value="MATRIX METALLOPROTEINASE"/>
    <property type="match status" value="1"/>
</dbReference>
<dbReference type="SMART" id="SM00235">
    <property type="entry name" value="ZnMc"/>
    <property type="match status" value="2"/>
</dbReference>
<evidence type="ECO:0000256" key="8">
    <source>
        <dbReference type="ARBA" id="ARBA00023145"/>
    </source>
</evidence>
<feature type="signal peptide" evidence="11">
    <location>
        <begin position="1"/>
        <end position="22"/>
    </location>
</feature>
<feature type="domain" description="Peptidase metallopeptidase" evidence="12">
    <location>
        <begin position="409"/>
        <end position="570"/>
    </location>
</feature>
<dbReference type="FunFam" id="3.40.390.10:FF:000018">
    <property type="entry name" value="Metalloendoproteinase 1"/>
    <property type="match status" value="2"/>
</dbReference>
<evidence type="ECO:0000313" key="13">
    <source>
        <dbReference type="EMBL" id="KAK2980804.1"/>
    </source>
</evidence>
<dbReference type="Gene3D" id="3.40.390.10">
    <property type="entry name" value="Collagenase (Catalytic Domain)"/>
    <property type="match status" value="2"/>
</dbReference>
<keyword evidence="3 10" id="KW-0479">Metal-binding</keyword>